<dbReference type="PANTHER" id="PTHR22901">
    <property type="entry name" value="SIALATE O-ACETYLESTERASE"/>
    <property type="match status" value="1"/>
</dbReference>
<dbReference type="InterPro" id="IPR005181">
    <property type="entry name" value="SASA"/>
</dbReference>
<keyword evidence="2" id="KW-0326">Glycosidase</keyword>
<evidence type="ECO:0000256" key="3">
    <source>
        <dbReference type="SAM" id="SignalP"/>
    </source>
</evidence>
<organism evidence="6 7">
    <name type="scientific">Stenotrophomonas geniculata</name>
    <dbReference type="NCBI Taxonomy" id="86188"/>
    <lineage>
        <taxon>Bacteria</taxon>
        <taxon>Pseudomonadati</taxon>
        <taxon>Pseudomonadota</taxon>
        <taxon>Gammaproteobacteria</taxon>
        <taxon>Lysobacterales</taxon>
        <taxon>Lysobacteraceae</taxon>
        <taxon>Stenotrophomonas</taxon>
    </lineage>
</organism>
<keyword evidence="7" id="KW-1185">Reference proteome</keyword>
<dbReference type="SUPFAM" id="SSF52266">
    <property type="entry name" value="SGNH hydrolase"/>
    <property type="match status" value="1"/>
</dbReference>
<dbReference type="PANTHER" id="PTHR22901:SF0">
    <property type="entry name" value="SIALATE O-ACETYLESTERASE"/>
    <property type="match status" value="1"/>
</dbReference>
<evidence type="ECO:0000259" key="5">
    <source>
        <dbReference type="Pfam" id="PF13364"/>
    </source>
</evidence>
<gene>
    <name evidence="6" type="ORF">ACFLLB_01105</name>
</gene>
<feature type="signal peptide" evidence="3">
    <location>
        <begin position="1"/>
        <end position="25"/>
    </location>
</feature>
<sequence length="662" mass="71238">MSRFGAVGCALLMMAAAVVAMPAAARETTGLLHPLFKDHAVLQRDRPIAVWGRAGPGQPVSVTFAGQAVSSRADAAGRWQAMLTPVAAGGPYTLEVNDGTRRQTARDVLMGDVWLCSGQSNMELPVWRSLNAASEIASATMPRIRLFTVPQEGAAQAQESFKGDPAWTTATPDRVRDFSAACFYFARELQRTAAVPMGLIQAAWGGSRIEAWTSPGALRGQGGMDEPLDILAQSAHDPQQAHARWGRYWQHWWATREGALSGDAPWRTDADDRGWSRAPATLGAWERWNEPALADYNGMVWYRTQVMLSAEQAARGATLELASADEVDVTWVNGVAVGSQYGAGERRYPLPHGLLKAGSNSIAVNVLDTYGEGGLAGPSTAHRLQFDTGERVPLQGPWMYRVAPGQQAPPFAPWQAATGLSTLYNGMIAPLAGFGLRGMLWYQGESNTGDGAAYAVRLRALREDWRRQFGARTPLLLVQLAGYGQPPAAPADSGWAQVREAQRRVAAEDAQSGLAIAIDIGDAYDIHPPNKQELGRRLARVARHVVYGEQGMAPSGPRAVAAVRTPTGVAIAFEDVEGALTATGALRPIGFELCEARGHTRHCEYADAGLDARRILLRGPLSTRATHVRYCWADGPVCTLRDRSGAPAGPFELPIAEAEARR</sequence>
<comment type="caution">
    <text evidence="6">The sequence shown here is derived from an EMBL/GenBank/DDBJ whole genome shotgun (WGS) entry which is preliminary data.</text>
</comment>
<dbReference type="InterPro" id="IPR025300">
    <property type="entry name" value="BetaGal_jelly_roll_dom"/>
</dbReference>
<protein>
    <submittedName>
        <fullName evidence="6">Sialate O-acetylesterase</fullName>
    </submittedName>
</protein>
<proteinExistence type="predicted"/>
<dbReference type="EMBL" id="JBHRFL010000001">
    <property type="protein sequence ID" value="MFC6068162.1"/>
    <property type="molecule type" value="Genomic_DNA"/>
</dbReference>
<feature type="domain" description="Sialate O-acetylesterase" evidence="4">
    <location>
        <begin position="112"/>
        <end position="215"/>
    </location>
</feature>
<dbReference type="InterPro" id="IPR008979">
    <property type="entry name" value="Galactose-bd-like_sf"/>
</dbReference>
<dbReference type="Gene3D" id="3.40.50.1110">
    <property type="entry name" value="SGNH hydrolase"/>
    <property type="match status" value="2"/>
</dbReference>
<evidence type="ECO:0000256" key="1">
    <source>
        <dbReference type="ARBA" id="ARBA00022801"/>
    </source>
</evidence>
<dbReference type="Pfam" id="PF03629">
    <property type="entry name" value="SASA"/>
    <property type="match status" value="2"/>
</dbReference>
<evidence type="ECO:0000259" key="4">
    <source>
        <dbReference type="Pfam" id="PF03629"/>
    </source>
</evidence>
<accession>A0ABW1MYG0</accession>
<reference evidence="6 7" key="1">
    <citation type="submission" date="2024-09" db="EMBL/GenBank/DDBJ databases">
        <title>Whole genome analysis of Stenotrophomonas geniculata MK-1, and its biological control impact on peanut foliage fungus diseases.</title>
        <authorList>
            <person name="Ahsan T."/>
        </authorList>
    </citation>
    <scope>NUCLEOTIDE SEQUENCE [LARGE SCALE GENOMIC DNA]</scope>
    <source>
        <strain evidence="6 7">MK-1</strain>
    </source>
</reference>
<dbReference type="SUPFAM" id="SSF49785">
    <property type="entry name" value="Galactose-binding domain-like"/>
    <property type="match status" value="1"/>
</dbReference>
<evidence type="ECO:0000313" key="6">
    <source>
        <dbReference type="EMBL" id="MFC6068162.1"/>
    </source>
</evidence>
<dbReference type="Proteomes" id="UP001596115">
    <property type="component" value="Unassembled WGS sequence"/>
</dbReference>
<feature type="domain" description="Sialate O-acetylesterase" evidence="4">
    <location>
        <begin position="421"/>
        <end position="541"/>
    </location>
</feature>
<dbReference type="Pfam" id="PF13364">
    <property type="entry name" value="BetaGal_ABD2"/>
    <property type="match status" value="1"/>
</dbReference>
<feature type="domain" description="Beta-galactosidase jelly roll" evidence="5">
    <location>
        <begin position="271"/>
        <end position="368"/>
    </location>
</feature>
<feature type="chain" id="PRO_5046872034" evidence="3">
    <location>
        <begin position="26"/>
        <end position="662"/>
    </location>
</feature>
<name>A0ABW1MYG0_9GAMM</name>
<dbReference type="InterPro" id="IPR036514">
    <property type="entry name" value="SGNH_hydro_sf"/>
</dbReference>
<keyword evidence="3" id="KW-0732">Signal</keyword>
<keyword evidence="1" id="KW-0378">Hydrolase</keyword>
<dbReference type="RefSeq" id="WP_053092148.1">
    <property type="nucleotide sequence ID" value="NZ_JBEFKR010000003.1"/>
</dbReference>
<evidence type="ECO:0000256" key="2">
    <source>
        <dbReference type="ARBA" id="ARBA00023295"/>
    </source>
</evidence>
<dbReference type="InterPro" id="IPR039329">
    <property type="entry name" value="SIAE"/>
</dbReference>
<evidence type="ECO:0000313" key="7">
    <source>
        <dbReference type="Proteomes" id="UP001596115"/>
    </source>
</evidence>